<proteinExistence type="predicted"/>
<dbReference type="InterPro" id="IPR009571">
    <property type="entry name" value="SUR7/Rim9-like_fungi"/>
</dbReference>
<protein>
    <submittedName>
        <fullName evidence="2">Uncharacterized protein</fullName>
    </submittedName>
</protein>
<dbReference type="InterPro" id="IPR052413">
    <property type="entry name" value="SUR7_domain"/>
</dbReference>
<name>A0ABR3J5E0_9AGAR</name>
<keyword evidence="1" id="KW-0812">Transmembrane</keyword>
<evidence type="ECO:0000256" key="1">
    <source>
        <dbReference type="SAM" id="Phobius"/>
    </source>
</evidence>
<keyword evidence="1" id="KW-0472">Membrane</keyword>
<keyword evidence="1" id="KW-1133">Transmembrane helix</keyword>
<keyword evidence="3" id="KW-1185">Reference proteome</keyword>
<dbReference type="PANTHER" id="PTHR28019">
    <property type="entry name" value="CELL MEMBRANE PROTEIN YLR413W-RELATED"/>
    <property type="match status" value="1"/>
</dbReference>
<reference evidence="3" key="1">
    <citation type="submission" date="2024-06" db="EMBL/GenBank/DDBJ databases">
        <title>Multi-omics analyses provide insights into the biosynthesis of the anticancer antibiotic pleurotin in Hohenbuehelia grisea.</title>
        <authorList>
            <person name="Weaver J.A."/>
            <person name="Alberti F."/>
        </authorList>
    </citation>
    <scope>NUCLEOTIDE SEQUENCE [LARGE SCALE GENOMIC DNA]</scope>
    <source>
        <strain evidence="3">T-177</strain>
    </source>
</reference>
<feature type="transmembrane region" description="Helical" evidence="1">
    <location>
        <begin position="209"/>
        <end position="236"/>
    </location>
</feature>
<evidence type="ECO:0000313" key="3">
    <source>
        <dbReference type="Proteomes" id="UP001556367"/>
    </source>
</evidence>
<comment type="caution">
    <text evidence="2">The sequence shown here is derived from an EMBL/GenBank/DDBJ whole genome shotgun (WGS) entry which is preliminary data.</text>
</comment>
<gene>
    <name evidence="2" type="ORF">HGRIS_007493</name>
</gene>
<dbReference type="PANTHER" id="PTHR28019:SF2">
    <property type="entry name" value="CELL MEMBRANE PROTEIN YLR413W-RELATED"/>
    <property type="match status" value="1"/>
</dbReference>
<organism evidence="2 3">
    <name type="scientific">Hohenbuehelia grisea</name>
    <dbReference type="NCBI Taxonomy" id="104357"/>
    <lineage>
        <taxon>Eukaryota</taxon>
        <taxon>Fungi</taxon>
        <taxon>Dikarya</taxon>
        <taxon>Basidiomycota</taxon>
        <taxon>Agaricomycotina</taxon>
        <taxon>Agaricomycetes</taxon>
        <taxon>Agaricomycetidae</taxon>
        <taxon>Agaricales</taxon>
        <taxon>Pleurotineae</taxon>
        <taxon>Pleurotaceae</taxon>
        <taxon>Hohenbuehelia</taxon>
    </lineage>
</organism>
<dbReference type="Proteomes" id="UP001556367">
    <property type="component" value="Unassembled WGS sequence"/>
</dbReference>
<feature type="transmembrane region" description="Helical" evidence="1">
    <location>
        <begin position="164"/>
        <end position="188"/>
    </location>
</feature>
<dbReference type="EMBL" id="JASNQZ010000011">
    <property type="protein sequence ID" value="KAL0950717.1"/>
    <property type="molecule type" value="Genomic_DNA"/>
</dbReference>
<accession>A0ABR3J5E0</accession>
<sequence>MAYPWQVLLLCGSNRIILNERNQVKINTSGYDDALRAATFDPILGLYSDNASTPLRSRQGLRELYLFGLYSYCAYTNETSGSCGNQTIGNQFRPYEALTMDMRANYSTLTDGVFDASFHGSDATFRNSSYLGSSTKAAYWLILLGTICAGLALITGVLVHNFTFLLSTALAIIGSLMLLIAAAIWTVIIKKAEGINDFVIGSNDAPLGIVVSGGIGLSLLWAAFACLLVSCIPYMIACCTFR</sequence>
<evidence type="ECO:0000313" key="2">
    <source>
        <dbReference type="EMBL" id="KAL0950717.1"/>
    </source>
</evidence>
<feature type="transmembrane region" description="Helical" evidence="1">
    <location>
        <begin position="137"/>
        <end position="158"/>
    </location>
</feature>
<dbReference type="Pfam" id="PF06687">
    <property type="entry name" value="SUR7"/>
    <property type="match status" value="1"/>
</dbReference>